<sequence>MTAQLLDPATWRRVTAYLDEVLDLEGEARERWLADLELREPEIARAVRELLAEQDVLNAEGFLNVSATPAAQLVAAANVSLTGQVVGAYTIERMIGRGGMGEVWLAARSDGRFDGKVALKFLDSSIVQSRLAERFTREGRLLGRLAHPNIARLLDAGTTQDNRQFLVLEYVDGERIDDHCELGELSIRDRVRLFLDAVSAVAYAHSQLVIHRDLKPSNVLVTRDGAVKLLDFGIAKLLGEQHEDVDGSLTQIDEVVLTPEYAAPEQILGELPTTATDVYQLGMLLYVLLAGEHPLPKGSSRTDRIKIALEGRIPRASQFATGARAKALRGDLDAVLEMALRPDPKQRYATAAALREDLLRYLNNEPVRAREGSALYRARKFVSQHRLAVAGLSTAFVVAILFGLTMRQLAQQAQRERDRANDEAAVARRVTNFTAGLFELANPLISGTKDISARLLLDAGVRRLQLQLDQQREDVRAALLESAGNAYRGIGAYPDAARLIEQAIELRRKKVEAEPGLYAKALLDLALVKREDGDLNRARELLHEAMGTLELTGRDPDVLNQAKVEMANILRRRSEFDEAAELVRQVLATSGTSAEAQATRGYALLLSGRIALAQGHVDEGLETLQQAYREQLKTNGPIAEMTLEAQSAVADAFVIKGEPAAAEPLLRSLVEETRQLYGDGHPQVSVALNNLANAISDIPEKYDEAATVYLQAAEIQRRTLGPTAVEVGTTYNNLGALYISMNRWQEAEAFYRQALQNRQANLGADNPDTISTSNSWALTLSRLGRDDEAERLLRSGSDALIKALGPEHWRVGNARRQLARVLAQRGNLAEAQREIDAACEILIKQLGPDHPRSVTAKTLAAEIAAKRR</sequence>
<dbReference type="EMBL" id="JBHSDU010000015">
    <property type="protein sequence ID" value="MFC4313940.1"/>
    <property type="molecule type" value="Genomic_DNA"/>
</dbReference>
<feature type="binding site" evidence="6">
    <location>
        <position position="120"/>
    </location>
    <ligand>
        <name>ATP</name>
        <dbReference type="ChEBI" id="CHEBI:30616"/>
    </ligand>
</feature>
<dbReference type="SMART" id="SM00220">
    <property type="entry name" value="S_TKc"/>
    <property type="match status" value="1"/>
</dbReference>
<name>A0ABV8T374_9GAMM</name>
<keyword evidence="3" id="KW-0418">Kinase</keyword>
<dbReference type="InterPro" id="IPR000719">
    <property type="entry name" value="Prot_kinase_dom"/>
</dbReference>
<dbReference type="InterPro" id="IPR041617">
    <property type="entry name" value="TPR_MalT"/>
</dbReference>
<dbReference type="PROSITE" id="PS00108">
    <property type="entry name" value="PROTEIN_KINASE_ST"/>
    <property type="match status" value="1"/>
</dbReference>
<feature type="domain" description="Protein kinase" evidence="7">
    <location>
        <begin position="89"/>
        <end position="359"/>
    </location>
</feature>
<dbReference type="Gene3D" id="3.30.200.20">
    <property type="entry name" value="Phosphorylase Kinase, domain 1"/>
    <property type="match status" value="1"/>
</dbReference>
<dbReference type="InterPro" id="IPR019734">
    <property type="entry name" value="TPR_rpt"/>
</dbReference>
<dbReference type="Gene3D" id="1.10.510.10">
    <property type="entry name" value="Transferase(Phosphotransferase) domain 1"/>
    <property type="match status" value="1"/>
</dbReference>
<dbReference type="Gene3D" id="1.25.40.10">
    <property type="entry name" value="Tetratricopeptide repeat domain"/>
    <property type="match status" value="3"/>
</dbReference>
<dbReference type="PROSITE" id="PS50005">
    <property type="entry name" value="TPR"/>
    <property type="match status" value="1"/>
</dbReference>
<dbReference type="CDD" id="cd14014">
    <property type="entry name" value="STKc_PknB_like"/>
    <property type="match status" value="1"/>
</dbReference>
<keyword evidence="5" id="KW-0802">TPR repeat</keyword>
<dbReference type="Pfam" id="PF13374">
    <property type="entry name" value="TPR_10"/>
    <property type="match status" value="1"/>
</dbReference>
<organism evidence="8 9">
    <name type="scientific">Steroidobacter flavus</name>
    <dbReference type="NCBI Taxonomy" id="1842136"/>
    <lineage>
        <taxon>Bacteria</taxon>
        <taxon>Pseudomonadati</taxon>
        <taxon>Pseudomonadota</taxon>
        <taxon>Gammaproteobacteria</taxon>
        <taxon>Steroidobacterales</taxon>
        <taxon>Steroidobacteraceae</taxon>
        <taxon>Steroidobacter</taxon>
    </lineage>
</organism>
<evidence type="ECO:0000313" key="9">
    <source>
        <dbReference type="Proteomes" id="UP001595904"/>
    </source>
</evidence>
<dbReference type="Proteomes" id="UP001595904">
    <property type="component" value="Unassembled WGS sequence"/>
</dbReference>
<dbReference type="Pfam" id="PF13424">
    <property type="entry name" value="TPR_12"/>
    <property type="match status" value="1"/>
</dbReference>
<keyword evidence="9" id="KW-1185">Reference proteome</keyword>
<evidence type="ECO:0000256" key="2">
    <source>
        <dbReference type="ARBA" id="ARBA00022741"/>
    </source>
</evidence>
<dbReference type="RefSeq" id="WP_380604713.1">
    <property type="nucleotide sequence ID" value="NZ_JBHSDU010000015.1"/>
</dbReference>
<dbReference type="InterPro" id="IPR017441">
    <property type="entry name" value="Protein_kinase_ATP_BS"/>
</dbReference>
<proteinExistence type="predicted"/>
<evidence type="ECO:0000313" key="8">
    <source>
        <dbReference type="EMBL" id="MFC4313940.1"/>
    </source>
</evidence>
<dbReference type="PANTHER" id="PTHR43289:SF34">
    <property type="entry name" value="SERINE_THREONINE-PROTEIN KINASE YBDM-RELATED"/>
    <property type="match status" value="1"/>
</dbReference>
<comment type="caution">
    <text evidence="8">The sequence shown here is derived from an EMBL/GenBank/DDBJ whole genome shotgun (WGS) entry which is preliminary data.</text>
</comment>
<evidence type="ECO:0000256" key="6">
    <source>
        <dbReference type="PROSITE-ProRule" id="PRU10141"/>
    </source>
</evidence>
<gene>
    <name evidence="8" type="ORF">ACFPN2_33005</name>
</gene>
<dbReference type="PANTHER" id="PTHR43289">
    <property type="entry name" value="MITOGEN-ACTIVATED PROTEIN KINASE KINASE KINASE 20-RELATED"/>
    <property type="match status" value="1"/>
</dbReference>
<dbReference type="SMART" id="SM00028">
    <property type="entry name" value="TPR"/>
    <property type="match status" value="7"/>
</dbReference>
<accession>A0ABV8T374</accession>
<dbReference type="PROSITE" id="PS50011">
    <property type="entry name" value="PROTEIN_KINASE_DOM"/>
    <property type="match status" value="1"/>
</dbReference>
<dbReference type="InterPro" id="IPR011990">
    <property type="entry name" value="TPR-like_helical_dom_sf"/>
</dbReference>
<keyword evidence="1" id="KW-0808">Transferase</keyword>
<dbReference type="InterPro" id="IPR008271">
    <property type="entry name" value="Ser/Thr_kinase_AS"/>
</dbReference>
<evidence type="ECO:0000256" key="5">
    <source>
        <dbReference type="PROSITE-ProRule" id="PRU00339"/>
    </source>
</evidence>
<dbReference type="Pfam" id="PF00069">
    <property type="entry name" value="Pkinase"/>
    <property type="match status" value="1"/>
</dbReference>
<evidence type="ECO:0000256" key="3">
    <source>
        <dbReference type="ARBA" id="ARBA00022777"/>
    </source>
</evidence>
<protein>
    <submittedName>
        <fullName evidence="8">Tetratricopeptide repeat protein</fullName>
    </submittedName>
</protein>
<keyword evidence="4 6" id="KW-0067">ATP-binding</keyword>
<dbReference type="InterPro" id="IPR011009">
    <property type="entry name" value="Kinase-like_dom_sf"/>
</dbReference>
<evidence type="ECO:0000256" key="4">
    <source>
        <dbReference type="ARBA" id="ARBA00022840"/>
    </source>
</evidence>
<dbReference type="PROSITE" id="PS00107">
    <property type="entry name" value="PROTEIN_KINASE_ATP"/>
    <property type="match status" value="1"/>
</dbReference>
<evidence type="ECO:0000256" key="1">
    <source>
        <dbReference type="ARBA" id="ARBA00022679"/>
    </source>
</evidence>
<dbReference type="SUPFAM" id="SSF56112">
    <property type="entry name" value="Protein kinase-like (PK-like)"/>
    <property type="match status" value="1"/>
</dbReference>
<reference evidence="9" key="1">
    <citation type="journal article" date="2019" name="Int. J. Syst. Evol. Microbiol.">
        <title>The Global Catalogue of Microorganisms (GCM) 10K type strain sequencing project: providing services to taxonomists for standard genome sequencing and annotation.</title>
        <authorList>
            <consortium name="The Broad Institute Genomics Platform"/>
            <consortium name="The Broad Institute Genome Sequencing Center for Infectious Disease"/>
            <person name="Wu L."/>
            <person name="Ma J."/>
        </authorList>
    </citation>
    <scope>NUCLEOTIDE SEQUENCE [LARGE SCALE GENOMIC DNA]</scope>
    <source>
        <strain evidence="9">CGMCC 1.10759</strain>
    </source>
</reference>
<feature type="repeat" description="TPR" evidence="5">
    <location>
        <begin position="728"/>
        <end position="761"/>
    </location>
</feature>
<dbReference type="Pfam" id="PF17874">
    <property type="entry name" value="TPR_MalT"/>
    <property type="match status" value="1"/>
</dbReference>
<dbReference type="SUPFAM" id="SSF48452">
    <property type="entry name" value="TPR-like"/>
    <property type="match status" value="3"/>
</dbReference>
<keyword evidence="2 6" id="KW-0547">Nucleotide-binding</keyword>
<evidence type="ECO:0000259" key="7">
    <source>
        <dbReference type="PROSITE" id="PS50011"/>
    </source>
</evidence>